<dbReference type="Pfam" id="PF10168">
    <property type="entry name" value="Nup88"/>
    <property type="match status" value="1"/>
</dbReference>
<reference evidence="1 2" key="1">
    <citation type="journal article" date="2024" name="bioRxiv">
        <title>A reference genome for Trichogramma kaykai: A tiny desert-dwelling parasitoid wasp with competing sex-ratio distorters.</title>
        <authorList>
            <person name="Culotta J."/>
            <person name="Lindsey A.R."/>
        </authorList>
    </citation>
    <scope>NUCLEOTIDE SEQUENCE [LARGE SCALE GENOMIC DNA]</scope>
    <source>
        <strain evidence="1 2">KSX58</strain>
    </source>
</reference>
<accession>A0ABD2W6W7</accession>
<proteinExistence type="predicted"/>
<evidence type="ECO:0000313" key="2">
    <source>
        <dbReference type="Proteomes" id="UP001627154"/>
    </source>
</evidence>
<evidence type="ECO:0000313" key="1">
    <source>
        <dbReference type="EMBL" id="KAL3388805.1"/>
    </source>
</evidence>
<gene>
    <name evidence="1" type="ORF">TKK_016227</name>
</gene>
<dbReference type="AlphaFoldDB" id="A0ABD2W6W7"/>
<organism evidence="1 2">
    <name type="scientific">Trichogramma kaykai</name>
    <dbReference type="NCBI Taxonomy" id="54128"/>
    <lineage>
        <taxon>Eukaryota</taxon>
        <taxon>Metazoa</taxon>
        <taxon>Ecdysozoa</taxon>
        <taxon>Arthropoda</taxon>
        <taxon>Hexapoda</taxon>
        <taxon>Insecta</taxon>
        <taxon>Pterygota</taxon>
        <taxon>Neoptera</taxon>
        <taxon>Endopterygota</taxon>
        <taxon>Hymenoptera</taxon>
        <taxon>Apocrita</taxon>
        <taxon>Proctotrupomorpha</taxon>
        <taxon>Chalcidoidea</taxon>
        <taxon>Trichogrammatidae</taxon>
        <taxon>Trichogramma</taxon>
    </lineage>
</organism>
<dbReference type="Proteomes" id="UP001627154">
    <property type="component" value="Unassembled WGS sequence"/>
</dbReference>
<dbReference type="InterPro" id="IPR019321">
    <property type="entry name" value="Nucleoporin_Nup88"/>
</dbReference>
<keyword evidence="2" id="KW-1185">Reference proteome</keyword>
<protein>
    <submittedName>
        <fullName evidence="1">Uncharacterized protein</fullName>
    </submittedName>
</protein>
<comment type="caution">
    <text evidence="1">The sequence shown here is derived from an EMBL/GenBank/DDBJ whole genome shotgun (WGS) entry which is preliminary data.</text>
</comment>
<dbReference type="EMBL" id="JBJJXI010000128">
    <property type="protein sequence ID" value="KAL3388805.1"/>
    <property type="molecule type" value="Genomic_DNA"/>
</dbReference>
<sequence>MTSCTDPLGLNDLKLFKDLKADLPKFSKETKNILEIRDDVLFVWNADKCCILTLNVTAVRSKKEDVPYQPHTVAREIRKVDRKYNYECNGARLYRAGSQQEPRYIITNCISNLSLASRNRELEGTSETHTSATELGAVQGSCGPRY</sequence>
<name>A0ABD2W6W7_9HYME</name>